<organism evidence="2 3">
    <name type="scientific">Meira miltonrushii</name>
    <dbReference type="NCBI Taxonomy" id="1280837"/>
    <lineage>
        <taxon>Eukaryota</taxon>
        <taxon>Fungi</taxon>
        <taxon>Dikarya</taxon>
        <taxon>Basidiomycota</taxon>
        <taxon>Ustilaginomycotina</taxon>
        <taxon>Exobasidiomycetes</taxon>
        <taxon>Exobasidiales</taxon>
        <taxon>Brachybasidiaceae</taxon>
        <taxon>Meira</taxon>
    </lineage>
</organism>
<name>A0A316VFU4_9BASI</name>
<dbReference type="InterPro" id="IPR037653">
    <property type="entry name" value="Cbp6"/>
</dbReference>
<reference evidence="2 3" key="1">
    <citation type="journal article" date="2018" name="Mol. Biol. Evol.">
        <title>Broad Genomic Sampling Reveals a Smut Pathogenic Ancestry of the Fungal Clade Ustilaginomycotina.</title>
        <authorList>
            <person name="Kijpornyongpan T."/>
            <person name="Mondo S.J."/>
            <person name="Barry K."/>
            <person name="Sandor L."/>
            <person name="Lee J."/>
            <person name="Lipzen A."/>
            <person name="Pangilinan J."/>
            <person name="LaButti K."/>
            <person name="Hainaut M."/>
            <person name="Henrissat B."/>
            <person name="Grigoriev I.V."/>
            <person name="Spatafora J.W."/>
            <person name="Aime M.C."/>
        </authorList>
    </citation>
    <scope>NUCLEOTIDE SEQUENCE [LARGE SCALE GENOMIC DNA]</scope>
    <source>
        <strain evidence="2 3">MCA 3882</strain>
    </source>
</reference>
<dbReference type="PANTHER" id="PTHR28250">
    <property type="entry name" value="CYTOCHROME B PRE-MRNA-PROCESSING PROTEIN 6"/>
    <property type="match status" value="1"/>
</dbReference>
<evidence type="ECO:0000256" key="1">
    <source>
        <dbReference type="SAM" id="MobiDB-lite"/>
    </source>
</evidence>
<dbReference type="InParanoid" id="A0A316VFU4"/>
<evidence type="ECO:0000313" key="3">
    <source>
        <dbReference type="Proteomes" id="UP000245771"/>
    </source>
</evidence>
<keyword evidence="3" id="KW-1185">Reference proteome</keyword>
<feature type="region of interest" description="Disordered" evidence="1">
    <location>
        <begin position="89"/>
        <end position="112"/>
    </location>
</feature>
<dbReference type="PANTHER" id="PTHR28250:SF1">
    <property type="entry name" value="CYTOCHROME B PRE-MRNA-PROCESSING PROTEIN 6"/>
    <property type="match status" value="1"/>
</dbReference>
<dbReference type="GO" id="GO:0061671">
    <property type="term" value="C:Cbp3p-Cbp6 complex"/>
    <property type="evidence" value="ECO:0007669"/>
    <property type="project" value="InterPro"/>
</dbReference>
<dbReference type="Pfam" id="PF20180">
    <property type="entry name" value="UQCC2_CBP6"/>
    <property type="match status" value="1"/>
</dbReference>
<dbReference type="OrthoDB" id="2107880at2759"/>
<accession>A0A316VFU4</accession>
<dbReference type="EMBL" id="KZ819604">
    <property type="protein sequence ID" value="PWN34355.1"/>
    <property type="molecule type" value="Genomic_DNA"/>
</dbReference>
<dbReference type="GeneID" id="37024534"/>
<proteinExistence type="predicted"/>
<protein>
    <submittedName>
        <fullName evidence="2">Uncharacterized protein</fullName>
    </submittedName>
</protein>
<gene>
    <name evidence="2" type="ORF">FA14DRAFT_71679</name>
</gene>
<dbReference type="Proteomes" id="UP000245771">
    <property type="component" value="Unassembled WGS sequence"/>
</dbReference>
<feature type="compositionally biased region" description="Polar residues" evidence="1">
    <location>
        <begin position="103"/>
        <end position="112"/>
    </location>
</feature>
<dbReference type="GO" id="GO:0043022">
    <property type="term" value="F:ribosome binding"/>
    <property type="evidence" value="ECO:0007669"/>
    <property type="project" value="InterPro"/>
</dbReference>
<sequence length="198" mass="22051">MRARLAKWRSMRLPFRQHSSSWSSSRYLHTTNMVRATLIRLATASAGESSKSTRGLYESLSEVGALWPRDAIRPETSFGQSIVRASERALTNPSPDAAPPPQTASSQGVPTRINTKQLQFRQLEKGEEEKVKQALNALNQIRNGSASKEYPVPESALRPASNPIYYERLAKMLAQAAKGNKTTMTFAQRVRLFFGLSI</sequence>
<dbReference type="AlphaFoldDB" id="A0A316VFU4"/>
<dbReference type="GO" id="GO:0034551">
    <property type="term" value="P:mitochondrial respiratory chain complex III assembly"/>
    <property type="evidence" value="ECO:0007669"/>
    <property type="project" value="TreeGrafter"/>
</dbReference>
<evidence type="ECO:0000313" key="2">
    <source>
        <dbReference type="EMBL" id="PWN34355.1"/>
    </source>
</evidence>
<dbReference type="RefSeq" id="XP_025354657.1">
    <property type="nucleotide sequence ID" value="XM_025502753.1"/>
</dbReference>